<dbReference type="AlphaFoldDB" id="A0A0F9A7F0"/>
<accession>A0A0F9A7F0</accession>
<comment type="caution">
    <text evidence="1">The sequence shown here is derived from an EMBL/GenBank/DDBJ whole genome shotgun (WGS) entry which is preliminary data.</text>
</comment>
<protein>
    <submittedName>
        <fullName evidence="1">Uncharacterized protein</fullName>
    </submittedName>
</protein>
<proteinExistence type="predicted"/>
<evidence type="ECO:0000313" key="1">
    <source>
        <dbReference type="EMBL" id="KKK68096.1"/>
    </source>
</evidence>
<reference evidence="1" key="1">
    <citation type="journal article" date="2015" name="Nature">
        <title>Complex archaea that bridge the gap between prokaryotes and eukaryotes.</title>
        <authorList>
            <person name="Spang A."/>
            <person name="Saw J.H."/>
            <person name="Jorgensen S.L."/>
            <person name="Zaremba-Niedzwiedzka K."/>
            <person name="Martijn J."/>
            <person name="Lind A.E."/>
            <person name="van Eijk R."/>
            <person name="Schleper C."/>
            <person name="Guy L."/>
            <person name="Ettema T.J."/>
        </authorList>
    </citation>
    <scope>NUCLEOTIDE SEQUENCE</scope>
</reference>
<organism evidence="1">
    <name type="scientific">marine sediment metagenome</name>
    <dbReference type="NCBI Taxonomy" id="412755"/>
    <lineage>
        <taxon>unclassified sequences</taxon>
        <taxon>metagenomes</taxon>
        <taxon>ecological metagenomes</taxon>
    </lineage>
</organism>
<dbReference type="EMBL" id="LAZR01059293">
    <property type="protein sequence ID" value="KKK68096.1"/>
    <property type="molecule type" value="Genomic_DNA"/>
</dbReference>
<feature type="non-terminal residue" evidence="1">
    <location>
        <position position="50"/>
    </location>
</feature>
<name>A0A0F9A7F0_9ZZZZ</name>
<sequence length="50" mass="6171">MIVSRKEFHRRHGISGFKTELIEMEDMFIPDLMKEIKRDAPFRNHNYMFK</sequence>
<gene>
    <name evidence="1" type="ORF">LCGC14_2947480</name>
</gene>